<dbReference type="GO" id="GO:0008270">
    <property type="term" value="F:zinc ion binding"/>
    <property type="evidence" value="ECO:0007669"/>
    <property type="project" value="UniProtKB-KW"/>
</dbReference>
<dbReference type="InterPro" id="IPR013087">
    <property type="entry name" value="Znf_C2H2_type"/>
</dbReference>
<dbReference type="Pfam" id="PF04082">
    <property type="entry name" value="Fungal_trans"/>
    <property type="match status" value="1"/>
</dbReference>
<dbReference type="AlphaFoldDB" id="A0A427XR98"/>
<dbReference type="GO" id="GO:0003677">
    <property type="term" value="F:DNA binding"/>
    <property type="evidence" value="ECO:0007669"/>
    <property type="project" value="InterPro"/>
</dbReference>
<dbReference type="RefSeq" id="XP_028476054.1">
    <property type="nucleotide sequence ID" value="XM_028624080.1"/>
</dbReference>
<dbReference type="OrthoDB" id="1405595at2759"/>
<dbReference type="GO" id="GO:0006351">
    <property type="term" value="P:DNA-templated transcription"/>
    <property type="evidence" value="ECO:0007669"/>
    <property type="project" value="InterPro"/>
</dbReference>
<dbReference type="InterPro" id="IPR036236">
    <property type="entry name" value="Znf_C2H2_sf"/>
</dbReference>
<dbReference type="PANTHER" id="PTHR47660:SF2">
    <property type="entry name" value="TRANSCRIPTION FACTOR WITH C2H2 AND ZN(2)-CYS(6) DNA BINDING DOMAIN (EUROFUNG)"/>
    <property type="match status" value="1"/>
</dbReference>
<evidence type="ECO:0000256" key="3">
    <source>
        <dbReference type="ARBA" id="ARBA00022771"/>
    </source>
</evidence>
<name>A0A427XR98_9TREE</name>
<keyword evidence="5" id="KW-0805">Transcription regulation</keyword>
<evidence type="ECO:0000256" key="7">
    <source>
        <dbReference type="ARBA" id="ARBA00023242"/>
    </source>
</evidence>
<evidence type="ECO:0000256" key="5">
    <source>
        <dbReference type="ARBA" id="ARBA00023015"/>
    </source>
</evidence>
<keyword evidence="1" id="KW-0479">Metal-binding</keyword>
<keyword evidence="4" id="KW-0862">Zinc</keyword>
<keyword evidence="7" id="KW-0539">Nucleus</keyword>
<evidence type="ECO:0000256" key="2">
    <source>
        <dbReference type="ARBA" id="ARBA00022737"/>
    </source>
</evidence>
<accession>A0A427XR98</accession>
<feature type="domain" description="C2H2-type" evidence="10">
    <location>
        <begin position="13"/>
        <end position="40"/>
    </location>
</feature>
<dbReference type="Gene3D" id="3.30.160.60">
    <property type="entry name" value="Classic Zinc Finger"/>
    <property type="match status" value="2"/>
</dbReference>
<evidence type="ECO:0000259" key="10">
    <source>
        <dbReference type="PROSITE" id="PS50157"/>
    </source>
</evidence>
<keyword evidence="6" id="KW-0804">Transcription</keyword>
<gene>
    <name evidence="11" type="ORF">EHS24_008778</name>
</gene>
<evidence type="ECO:0000313" key="12">
    <source>
        <dbReference type="Proteomes" id="UP000279236"/>
    </source>
</evidence>
<dbReference type="FunFam" id="3.30.160.60:FF:000446">
    <property type="entry name" value="Zinc finger protein"/>
    <property type="match status" value="1"/>
</dbReference>
<proteinExistence type="predicted"/>
<sequence>MDPASVDTPMGAKTCPECGRVFTKPAHLLRHVRSHAQQKPFECSVCRKSFGRTDALQRHERTVHSAKRQRTDEENADLSEAGFSNDGDPGQSSSNPFATTSEADRFAANAVALHGWYGEQPGTLLSPSTAFAGIEAHGDGDMFHPKQPPTPSTGVHGLLSNQATFLSSLPTAMPTTGAEINDMIAGWLNPIGGALATEHALAAVFAGPTHLASVATGGGFESYPLSLQHSLSMTDDSLGAQMLDMQATPQSQYPDASSPVGSISAPDPHRRPPSMLAINGGRPARRASRTVVTADTWESGKCVSRSASRPESPQPSFTSPEQVVGQLDIRGPEASMNAHDRGEVIPSMKFLDACLHLYFRDFHPSFPIIHKPTFQRDRTSPLLLLSMCSIGCMFVGTQAARDNGLWIYQRLHVATVLARDTYMATEATRLGTTLSALLGQAFSFLYGQPKQMLTAECFHGTVATMSRRNGLFTKVKPNPITYDLVQHLDSDALERKWRQWGREETFRRISLGLTIHGAELTIFSGIARLISAQVSREDGFSDALFEAEDAQTWRTLLLNCHPQRTSDHLGTPETFLPTVLLAQSIVQMHQLSEFEKTPFGDDLPLRKLSGFLGYMMDLAKDVAILSTLRHPMAVDTPSHLRAFSALWHYTFIVRLSPLSLIEEASGRGGTPPSETIAEIQAWVNTPSARLATLHCGHILHQTANLTDLGFLLPRAIFQASLVLLCYLSFVTASYDTNDVVDALQVVDWKRLVQLYDRITNGSVIHHSDSSTSEERYVADGTCTVRVKGLIDGKEKQMDIFRQLALNQQPPSQKVHAMGHWRQVG</sequence>
<evidence type="ECO:0000256" key="9">
    <source>
        <dbReference type="SAM" id="MobiDB-lite"/>
    </source>
</evidence>
<dbReference type="STRING" id="105984.A0A427XR98"/>
<dbReference type="CDD" id="cd12148">
    <property type="entry name" value="fungal_TF_MHR"/>
    <property type="match status" value="1"/>
</dbReference>
<feature type="region of interest" description="Disordered" evidence="9">
    <location>
        <begin position="56"/>
        <end position="98"/>
    </location>
</feature>
<dbReference type="PROSITE" id="PS00028">
    <property type="entry name" value="ZINC_FINGER_C2H2_1"/>
    <property type="match status" value="2"/>
</dbReference>
<organism evidence="11 12">
    <name type="scientific">Apiotrichum porosum</name>
    <dbReference type="NCBI Taxonomy" id="105984"/>
    <lineage>
        <taxon>Eukaryota</taxon>
        <taxon>Fungi</taxon>
        <taxon>Dikarya</taxon>
        <taxon>Basidiomycota</taxon>
        <taxon>Agaricomycotina</taxon>
        <taxon>Tremellomycetes</taxon>
        <taxon>Trichosporonales</taxon>
        <taxon>Trichosporonaceae</taxon>
        <taxon>Apiotrichum</taxon>
    </lineage>
</organism>
<dbReference type="SUPFAM" id="SSF57667">
    <property type="entry name" value="beta-beta-alpha zinc fingers"/>
    <property type="match status" value="1"/>
</dbReference>
<evidence type="ECO:0000313" key="11">
    <source>
        <dbReference type="EMBL" id="RSH81335.1"/>
    </source>
</evidence>
<evidence type="ECO:0000256" key="4">
    <source>
        <dbReference type="ARBA" id="ARBA00022833"/>
    </source>
</evidence>
<evidence type="ECO:0000256" key="8">
    <source>
        <dbReference type="PROSITE-ProRule" id="PRU00042"/>
    </source>
</evidence>
<dbReference type="Proteomes" id="UP000279236">
    <property type="component" value="Unassembled WGS sequence"/>
</dbReference>
<feature type="compositionally biased region" description="Polar residues" evidence="9">
    <location>
        <begin position="305"/>
        <end position="321"/>
    </location>
</feature>
<protein>
    <recommendedName>
        <fullName evidence="10">C2H2-type domain-containing protein</fullName>
    </recommendedName>
</protein>
<dbReference type="PANTHER" id="PTHR47660">
    <property type="entry name" value="TRANSCRIPTION FACTOR WITH C2H2 AND ZN(2)-CYS(6) DNA BINDING DOMAIN (EUROFUNG)-RELATED-RELATED"/>
    <property type="match status" value="1"/>
</dbReference>
<evidence type="ECO:0000256" key="6">
    <source>
        <dbReference type="ARBA" id="ARBA00023163"/>
    </source>
</evidence>
<reference evidence="11 12" key="1">
    <citation type="submission" date="2018-11" db="EMBL/GenBank/DDBJ databases">
        <title>Genome sequence of Apiotrichum porosum DSM 27194.</title>
        <authorList>
            <person name="Aliyu H."/>
            <person name="Gorte O."/>
            <person name="Ochsenreither K."/>
        </authorList>
    </citation>
    <scope>NUCLEOTIDE SEQUENCE [LARGE SCALE GENOMIC DNA]</scope>
    <source>
        <strain evidence="11 12">DSM 27194</strain>
    </source>
</reference>
<dbReference type="PROSITE" id="PS50157">
    <property type="entry name" value="ZINC_FINGER_C2H2_2"/>
    <property type="match status" value="2"/>
</dbReference>
<dbReference type="InterPro" id="IPR007219">
    <property type="entry name" value="XnlR_reg_dom"/>
</dbReference>
<dbReference type="GeneID" id="39593321"/>
<feature type="domain" description="C2H2-type" evidence="10">
    <location>
        <begin position="41"/>
        <end position="69"/>
    </location>
</feature>
<dbReference type="FunFam" id="3.30.160.60:FF:000100">
    <property type="entry name" value="Zinc finger 45-like"/>
    <property type="match status" value="1"/>
</dbReference>
<dbReference type="Pfam" id="PF00096">
    <property type="entry name" value="zf-C2H2"/>
    <property type="match status" value="2"/>
</dbReference>
<feature type="compositionally biased region" description="Basic and acidic residues" evidence="9">
    <location>
        <begin position="56"/>
        <end position="73"/>
    </location>
</feature>
<feature type="region of interest" description="Disordered" evidence="9">
    <location>
        <begin position="247"/>
        <end position="323"/>
    </location>
</feature>
<keyword evidence="2" id="KW-0677">Repeat</keyword>
<dbReference type="EMBL" id="RSCE01000007">
    <property type="protein sequence ID" value="RSH81335.1"/>
    <property type="molecule type" value="Genomic_DNA"/>
</dbReference>
<dbReference type="SMART" id="SM00355">
    <property type="entry name" value="ZnF_C2H2"/>
    <property type="match status" value="2"/>
</dbReference>
<evidence type="ECO:0000256" key="1">
    <source>
        <dbReference type="ARBA" id="ARBA00022723"/>
    </source>
</evidence>
<comment type="caution">
    <text evidence="11">The sequence shown here is derived from an EMBL/GenBank/DDBJ whole genome shotgun (WGS) entry which is preliminary data.</text>
</comment>
<keyword evidence="12" id="KW-1185">Reference proteome</keyword>
<feature type="compositionally biased region" description="Polar residues" evidence="9">
    <location>
        <begin position="247"/>
        <end position="261"/>
    </location>
</feature>
<keyword evidence="3 8" id="KW-0863">Zinc-finger</keyword>